<proteinExistence type="inferred from homology"/>
<feature type="transmembrane region" description="Helical" evidence="6">
    <location>
        <begin position="241"/>
        <end position="263"/>
    </location>
</feature>
<dbReference type="Pfam" id="PF01569">
    <property type="entry name" value="PAP2"/>
    <property type="match status" value="1"/>
</dbReference>
<dbReference type="PANTHER" id="PTHR43758:SF8">
    <property type="entry name" value="8-OXO-DGTP DIPHOSPHATASE YTKD-RELATED"/>
    <property type="match status" value="1"/>
</dbReference>
<feature type="transmembrane region" description="Helical" evidence="6">
    <location>
        <begin position="308"/>
        <end position="326"/>
    </location>
</feature>
<dbReference type="InterPro" id="IPR020084">
    <property type="entry name" value="NUDIX_hydrolase_CS"/>
</dbReference>
<dbReference type="RefSeq" id="WP_126575436.1">
    <property type="nucleotide sequence ID" value="NZ_RXZH01000008.1"/>
</dbReference>
<evidence type="ECO:0000256" key="1">
    <source>
        <dbReference type="ARBA" id="ARBA00001946"/>
    </source>
</evidence>
<dbReference type="GO" id="GO:0046872">
    <property type="term" value="F:metal ion binding"/>
    <property type="evidence" value="ECO:0007669"/>
    <property type="project" value="UniProtKB-KW"/>
</dbReference>
<evidence type="ECO:0000256" key="6">
    <source>
        <dbReference type="SAM" id="Phobius"/>
    </source>
</evidence>
<evidence type="ECO:0000313" key="9">
    <source>
        <dbReference type="EMBL" id="RTZ14521.1"/>
    </source>
</evidence>
<feature type="transmembrane region" description="Helical" evidence="6">
    <location>
        <begin position="213"/>
        <end position="234"/>
    </location>
</feature>
<evidence type="ECO:0000313" key="10">
    <source>
        <dbReference type="Proteomes" id="UP000268973"/>
    </source>
</evidence>
<dbReference type="Pfam" id="PF00293">
    <property type="entry name" value="NUDIX"/>
    <property type="match status" value="1"/>
</dbReference>
<feature type="transmembrane region" description="Helical" evidence="6">
    <location>
        <begin position="332"/>
        <end position="353"/>
    </location>
</feature>
<dbReference type="PROSITE" id="PS51462">
    <property type="entry name" value="NUDIX"/>
    <property type="match status" value="1"/>
</dbReference>
<organism evidence="9 10">
    <name type="scientific">Vibrio aquaticus</name>
    <dbReference type="NCBI Taxonomy" id="2496559"/>
    <lineage>
        <taxon>Bacteria</taxon>
        <taxon>Pseudomonadati</taxon>
        <taxon>Pseudomonadota</taxon>
        <taxon>Gammaproteobacteria</taxon>
        <taxon>Vibrionales</taxon>
        <taxon>Vibrionaceae</taxon>
        <taxon>Vibrio</taxon>
    </lineage>
</organism>
<dbReference type="InterPro" id="IPR000086">
    <property type="entry name" value="NUDIX_hydrolase_dom"/>
</dbReference>
<keyword evidence="6" id="KW-0472">Membrane</keyword>
<dbReference type="EMBL" id="RXZH01000008">
    <property type="protein sequence ID" value="RTZ14521.1"/>
    <property type="molecule type" value="Genomic_DNA"/>
</dbReference>
<dbReference type="Gene3D" id="3.90.79.10">
    <property type="entry name" value="Nucleoside Triphosphate Pyrophosphohydrolase"/>
    <property type="match status" value="1"/>
</dbReference>
<keyword evidence="10" id="KW-1185">Reference proteome</keyword>
<gene>
    <name evidence="9" type="ORF">EJ063_16530</name>
</gene>
<dbReference type="InterPro" id="IPR036938">
    <property type="entry name" value="PAP2/HPO_sf"/>
</dbReference>
<dbReference type="GO" id="GO:0005737">
    <property type="term" value="C:cytoplasm"/>
    <property type="evidence" value="ECO:0007669"/>
    <property type="project" value="TreeGrafter"/>
</dbReference>
<keyword evidence="4" id="KW-0378">Hydrolase</keyword>
<evidence type="ECO:0000256" key="4">
    <source>
        <dbReference type="ARBA" id="ARBA00022801"/>
    </source>
</evidence>
<feature type="chain" id="PRO_5018528831" evidence="7">
    <location>
        <begin position="26"/>
        <end position="478"/>
    </location>
</feature>
<feature type="transmembrane region" description="Helical" evidence="6">
    <location>
        <begin position="416"/>
        <end position="435"/>
    </location>
</feature>
<protein>
    <submittedName>
        <fullName evidence="9">NUDIX domain-containing protein</fullName>
    </submittedName>
</protein>
<feature type="transmembrane region" description="Helical" evidence="6">
    <location>
        <begin position="283"/>
        <end position="301"/>
    </location>
</feature>
<accession>A0A3S0MH74</accession>
<keyword evidence="5" id="KW-0460">Magnesium</keyword>
<keyword evidence="6" id="KW-0812">Transmembrane</keyword>
<comment type="similarity">
    <text evidence="2">Belongs to the Nudix hydrolase family.</text>
</comment>
<evidence type="ECO:0000256" key="3">
    <source>
        <dbReference type="ARBA" id="ARBA00022723"/>
    </source>
</evidence>
<dbReference type="AlphaFoldDB" id="A0A3S0MH74"/>
<dbReference type="OrthoDB" id="5918940at2"/>
<feature type="transmembrane region" description="Helical" evidence="6">
    <location>
        <begin position="392"/>
        <end position="409"/>
    </location>
</feature>
<dbReference type="PANTHER" id="PTHR43758">
    <property type="entry name" value="7,8-DIHYDRO-8-OXOGUANINE TRIPHOSPHATASE"/>
    <property type="match status" value="1"/>
</dbReference>
<keyword evidence="3" id="KW-0479">Metal-binding</keyword>
<keyword evidence="6" id="KW-1133">Transmembrane helix</keyword>
<keyword evidence="7" id="KW-0732">Signal</keyword>
<dbReference type="GO" id="GO:0016818">
    <property type="term" value="F:hydrolase activity, acting on acid anhydrides, in phosphorus-containing anhydrides"/>
    <property type="evidence" value="ECO:0007669"/>
    <property type="project" value="TreeGrafter"/>
</dbReference>
<dbReference type="Proteomes" id="UP000268973">
    <property type="component" value="Unassembled WGS sequence"/>
</dbReference>
<feature type="signal peptide" evidence="7">
    <location>
        <begin position="1"/>
        <end position="25"/>
    </location>
</feature>
<dbReference type="InterPro" id="IPR015797">
    <property type="entry name" value="NUDIX_hydrolase-like_dom_sf"/>
</dbReference>
<evidence type="ECO:0000256" key="2">
    <source>
        <dbReference type="ARBA" id="ARBA00005582"/>
    </source>
</evidence>
<reference evidence="9 10" key="1">
    <citation type="submission" date="2018-12" db="EMBL/GenBank/DDBJ databases">
        <title>Vibrio sp. isolated from China Sea.</title>
        <authorList>
            <person name="Li Y."/>
        </authorList>
    </citation>
    <scope>NUCLEOTIDE SEQUENCE [LARGE SCALE GENOMIC DNA]</scope>
    <source>
        <strain evidence="9 10">BEI207</strain>
    </source>
</reference>
<feature type="domain" description="Nudix hydrolase" evidence="8">
    <location>
        <begin position="30"/>
        <end position="163"/>
    </location>
</feature>
<comment type="caution">
    <text evidence="9">The sequence shown here is derived from an EMBL/GenBank/DDBJ whole genome shotgun (WGS) entry which is preliminary data.</text>
</comment>
<dbReference type="CDD" id="cd01610">
    <property type="entry name" value="PAP2_like"/>
    <property type="match status" value="1"/>
</dbReference>
<comment type="cofactor">
    <cofactor evidence="1">
        <name>Mg(2+)</name>
        <dbReference type="ChEBI" id="CHEBI:18420"/>
    </cofactor>
</comment>
<name>A0A3S0MH74_9VIBR</name>
<evidence type="ECO:0000256" key="5">
    <source>
        <dbReference type="ARBA" id="ARBA00022842"/>
    </source>
</evidence>
<sequence length="478" mass="53290">MTILKRFSLYLITFLAFFTSGISWASESDPGLKGAVCVIRSGDKVVMVNEILTKKLSLPAGTIDKGEDPKVTAVRETWEETGLVVSIYGELARTDEAVIYDCVSDSEIVAYQFNNHLDGNELPIWFAPHYGIEIASAMLISPSIVPQTLYRFPEQLEWLVSALPNATDQSVMYVDQLVEAAPVYNQVELGWMVSLQNTLQTLPESVRLITEQVIFTGDWFAQAWLLLLVLPLLYWRFGKEFAYKAFFAVTVTTLLALVAQQGFANPRPHVYLPAIELKQTYGFSLPSVSMALWLCIGTLVLHGLNRLYLNRWSITLLCIVVWLSFARFYSGAAFLVDSLSGALLGALCAWHLIRLENKPDINIMELLSSKAIWVLLVIVCTVLTILWPIPSFTYWLAISMTVLALVSTLKRDGSKASVNVIIAATGAMVVFNLVLNYLLPLVSNSSLWSLVGETLRYPITILLFTSIIRMKASRALAR</sequence>
<dbReference type="SUPFAM" id="SSF55811">
    <property type="entry name" value="Nudix"/>
    <property type="match status" value="1"/>
</dbReference>
<dbReference type="InterPro" id="IPR000326">
    <property type="entry name" value="PAP2/HPO"/>
</dbReference>
<dbReference type="CDD" id="cd02883">
    <property type="entry name" value="NUDIX_Hydrolase"/>
    <property type="match status" value="1"/>
</dbReference>
<feature type="transmembrane region" description="Helical" evidence="6">
    <location>
        <begin position="365"/>
        <end position="386"/>
    </location>
</feature>
<evidence type="ECO:0000259" key="8">
    <source>
        <dbReference type="PROSITE" id="PS51462"/>
    </source>
</evidence>
<dbReference type="SUPFAM" id="SSF48317">
    <property type="entry name" value="Acid phosphatase/Vanadium-dependent haloperoxidase"/>
    <property type="match status" value="1"/>
</dbReference>
<evidence type="ECO:0000256" key="7">
    <source>
        <dbReference type="SAM" id="SignalP"/>
    </source>
</evidence>
<feature type="transmembrane region" description="Helical" evidence="6">
    <location>
        <begin position="455"/>
        <end position="472"/>
    </location>
</feature>
<dbReference type="PROSITE" id="PS00893">
    <property type="entry name" value="NUDIX_BOX"/>
    <property type="match status" value="1"/>
</dbReference>